<keyword evidence="10" id="KW-0547">Nucleotide-binding</keyword>
<name>A0ABR2VXZ5_9FUNG</name>
<comment type="caution">
    <text evidence="12">The sequence shown here is derived from an EMBL/GenBank/DDBJ whole genome shotgun (WGS) entry which is preliminary data.</text>
</comment>
<protein>
    <recommendedName>
        <fullName evidence="10">CDP-diacylglycerol--glycerol-3-phosphate 3-phosphatidyltransferase</fullName>
        <ecNumber evidence="10">2.7.8.5</ecNumber>
    </recommendedName>
</protein>
<dbReference type="PANTHER" id="PTHR12586:SF1">
    <property type="entry name" value="CDP-DIACYLGLYCEROL--GLYCEROL-3-PHOSPHATE 3-PHOSPHATIDYLTRANSFERASE, MITOCHONDRIAL"/>
    <property type="match status" value="1"/>
</dbReference>
<dbReference type="SUPFAM" id="SSF56024">
    <property type="entry name" value="Phospholipase D/nuclease"/>
    <property type="match status" value="1"/>
</dbReference>
<evidence type="ECO:0000256" key="9">
    <source>
        <dbReference type="ARBA" id="ARBA00048586"/>
    </source>
</evidence>
<evidence type="ECO:0000256" key="5">
    <source>
        <dbReference type="ARBA" id="ARBA00022737"/>
    </source>
</evidence>
<dbReference type="PANTHER" id="PTHR12586">
    <property type="entry name" value="CDP-DIACYLGLYCEROL--SERINE O-PHOSPHATIDYLTRANSFERASE"/>
    <property type="match status" value="1"/>
</dbReference>
<dbReference type="EMBL" id="JASJQH010007390">
    <property type="protein sequence ID" value="KAK9709719.1"/>
    <property type="molecule type" value="Genomic_DNA"/>
</dbReference>
<proteinExistence type="inferred from homology"/>
<accession>A0ABR2VXZ5</accession>
<comment type="similarity">
    <text evidence="2 10">Belongs to the CDP-alcohol phosphatidyltransferase class-II family.</text>
</comment>
<keyword evidence="10" id="KW-0067">ATP-binding</keyword>
<sequence>MLRTLKSSPLLRWSIGSSRSHSSFTRFSPLAAQTPAIPISAENTEIIKTPTAFYNELKNGILRAKHRVELGALYIGTGESELIHTLHQALSKNQELKVRIVLDGLRGTRASNTGASSATMLLPIVKEFPGRVEVGLYHTPKLNGLLKKILPARFNEGIGVMHLKAYIFDDEVMLSGANLSRDYFTNRQDRYIHFKKASELSEYYSQLLQVVQNYSYQLAPTAGGYETVLSKSPDPVHESRDFHHFAHQSTQEFLDKWLHRTLPLRNQLSESPNSISHDTVVFPVAQMGLFGIRQDEQTMKKLLELLGSAEESRIELTSGYFNFTREYINEVLKSNGKFRLLAASPEANGFFNSKGVSKYIPPAYTYFTHQFFKKALAAGKQDSIEIEEYKRDGWTYHAKGLWCYLNHDIHPSVFTIGSPNFGYRSMQRDLESQVIGVTTDSRLQLELHQEIEDLRSHSYRLDMNTFELPERRVHPVTKIAASTIRTML</sequence>
<keyword evidence="7 10" id="KW-0594">Phospholipid biosynthesis</keyword>
<dbReference type="Proteomes" id="UP001479436">
    <property type="component" value="Unassembled WGS sequence"/>
</dbReference>
<keyword evidence="6 10" id="KW-0443">Lipid metabolism</keyword>
<dbReference type="CDD" id="cd09137">
    <property type="entry name" value="PLDc_PGS1_euk_2"/>
    <property type="match status" value="1"/>
</dbReference>
<evidence type="ECO:0000256" key="10">
    <source>
        <dbReference type="RuleBase" id="RU365024"/>
    </source>
</evidence>
<gene>
    <name evidence="12" type="primary">PGS1</name>
    <name evidence="12" type="ORF">K7432_008855</name>
</gene>
<keyword evidence="4 10" id="KW-0808">Transferase</keyword>
<evidence type="ECO:0000256" key="7">
    <source>
        <dbReference type="ARBA" id="ARBA00023209"/>
    </source>
</evidence>
<dbReference type="EC" id="2.7.8.5" evidence="10"/>
<comment type="pathway">
    <text evidence="1 10">Phospholipid metabolism; phosphatidylglycerol biosynthesis; phosphatidylglycerol from CDP-diacylglycerol: step 1/2.</text>
</comment>
<keyword evidence="13" id="KW-1185">Reference proteome</keyword>
<organism evidence="12 13">
    <name type="scientific">Basidiobolus ranarum</name>
    <dbReference type="NCBI Taxonomy" id="34480"/>
    <lineage>
        <taxon>Eukaryota</taxon>
        <taxon>Fungi</taxon>
        <taxon>Fungi incertae sedis</taxon>
        <taxon>Zoopagomycota</taxon>
        <taxon>Entomophthoromycotina</taxon>
        <taxon>Basidiobolomycetes</taxon>
        <taxon>Basidiobolales</taxon>
        <taxon>Basidiobolaceae</taxon>
        <taxon>Basidiobolus</taxon>
    </lineage>
</organism>
<dbReference type="PROSITE" id="PS50035">
    <property type="entry name" value="PLD"/>
    <property type="match status" value="1"/>
</dbReference>
<evidence type="ECO:0000313" key="13">
    <source>
        <dbReference type="Proteomes" id="UP001479436"/>
    </source>
</evidence>
<dbReference type="CDD" id="cd09135">
    <property type="entry name" value="PLDc_PGS1_euk_1"/>
    <property type="match status" value="1"/>
</dbReference>
<evidence type="ECO:0000259" key="11">
    <source>
        <dbReference type="PROSITE" id="PS50035"/>
    </source>
</evidence>
<evidence type="ECO:0000313" key="12">
    <source>
        <dbReference type="EMBL" id="KAK9709719.1"/>
    </source>
</evidence>
<evidence type="ECO:0000256" key="6">
    <source>
        <dbReference type="ARBA" id="ARBA00023098"/>
    </source>
</evidence>
<dbReference type="PIRSF" id="PIRSF000850">
    <property type="entry name" value="Phospholipase_D_PSS"/>
    <property type="match status" value="1"/>
</dbReference>
<comment type="subcellular location">
    <subcellularLocation>
        <location evidence="10">Mitochondrion</location>
    </subcellularLocation>
</comment>
<evidence type="ECO:0000256" key="4">
    <source>
        <dbReference type="ARBA" id="ARBA00022679"/>
    </source>
</evidence>
<comment type="function">
    <text evidence="10">Functions in the biosynthesis of the anionic phospholipids phosphatidylglycerol and cardiolipin.</text>
</comment>
<evidence type="ECO:0000256" key="2">
    <source>
        <dbReference type="ARBA" id="ARBA00010682"/>
    </source>
</evidence>
<dbReference type="InterPro" id="IPR016270">
    <property type="entry name" value="PGS1"/>
</dbReference>
<comment type="catalytic activity">
    <reaction evidence="9 10">
        <text>a CDP-1,2-diacyl-sn-glycerol + sn-glycerol 3-phosphate = a 1,2-diacyl-sn-glycero-3-phospho-(1'-sn-glycero-3'-phosphate) + CMP + H(+)</text>
        <dbReference type="Rhea" id="RHEA:12593"/>
        <dbReference type="ChEBI" id="CHEBI:15378"/>
        <dbReference type="ChEBI" id="CHEBI:57597"/>
        <dbReference type="ChEBI" id="CHEBI:58332"/>
        <dbReference type="ChEBI" id="CHEBI:60110"/>
        <dbReference type="ChEBI" id="CHEBI:60377"/>
        <dbReference type="EC" id="2.7.8.5"/>
    </reaction>
</comment>
<evidence type="ECO:0000256" key="8">
    <source>
        <dbReference type="ARBA" id="ARBA00023264"/>
    </source>
</evidence>
<keyword evidence="5" id="KW-0677">Repeat</keyword>
<dbReference type="InterPro" id="IPR001736">
    <property type="entry name" value="PLipase_D/transphosphatidylase"/>
</dbReference>
<feature type="domain" description="PLD phosphodiesterase" evidence="11">
    <location>
        <begin position="157"/>
        <end position="183"/>
    </location>
</feature>
<dbReference type="GO" id="GO:0008444">
    <property type="term" value="F:CDP-diacylglycerol-glycerol-3-phosphate 3-phosphatidyltransferase activity"/>
    <property type="evidence" value="ECO:0007669"/>
    <property type="project" value="UniProtKB-EC"/>
</dbReference>
<evidence type="ECO:0000256" key="1">
    <source>
        <dbReference type="ARBA" id="ARBA00005042"/>
    </source>
</evidence>
<evidence type="ECO:0000256" key="3">
    <source>
        <dbReference type="ARBA" id="ARBA00022516"/>
    </source>
</evidence>
<reference evidence="12 13" key="1">
    <citation type="submission" date="2023-04" db="EMBL/GenBank/DDBJ databases">
        <title>Genome of Basidiobolus ranarum AG-B5.</title>
        <authorList>
            <person name="Stajich J.E."/>
            <person name="Carter-House D."/>
            <person name="Gryganskyi A."/>
        </authorList>
    </citation>
    <scope>NUCLEOTIDE SEQUENCE [LARGE SCALE GENOMIC DNA]</scope>
    <source>
        <strain evidence="12 13">AG-B5</strain>
    </source>
</reference>
<dbReference type="Gene3D" id="3.30.870.10">
    <property type="entry name" value="Endonuclease Chain A"/>
    <property type="match status" value="2"/>
</dbReference>
<keyword evidence="10" id="KW-0496">Mitochondrion</keyword>
<keyword evidence="8 10" id="KW-1208">Phospholipid metabolism</keyword>
<keyword evidence="3 10" id="KW-0444">Lipid biosynthesis</keyword>